<evidence type="ECO:0000313" key="11">
    <source>
        <dbReference type="EMBL" id="UOQ84202.1"/>
    </source>
</evidence>
<evidence type="ECO:0000256" key="6">
    <source>
        <dbReference type="ARBA" id="ARBA00022801"/>
    </source>
</evidence>
<dbReference type="InterPro" id="IPR011650">
    <property type="entry name" value="Peptidase_M20_dimer"/>
</dbReference>
<dbReference type="NCBIfam" id="NF009920">
    <property type="entry name" value="PRK13381.1"/>
    <property type="match status" value="1"/>
</dbReference>
<dbReference type="PANTHER" id="PTHR42994:SF1">
    <property type="entry name" value="PEPTIDASE T"/>
    <property type="match status" value="1"/>
</dbReference>
<reference evidence="11 12" key="1">
    <citation type="submission" date="2022-04" db="EMBL/GenBank/DDBJ databases">
        <title>Gracilibacillus sp. isolated from saltern.</title>
        <authorList>
            <person name="Won M."/>
            <person name="Lee C.-M."/>
            <person name="Woen H.-Y."/>
            <person name="Kwon S.-W."/>
        </authorList>
    </citation>
    <scope>NUCLEOTIDE SEQUENCE [LARGE SCALE GENOMIC DNA]</scope>
    <source>
        <strain evidence="11 12">SSPM10-3</strain>
    </source>
</reference>
<keyword evidence="9" id="KW-0963">Cytoplasm</keyword>
<sequence>MKDKLINRLTTYAKINTQSNEDNESCPSTENQWELANLLVEELKAIGMQDVTIDNHAYIMATLPANVEEQLETIGFLAHIDTATDFTGDGVNPQLVEDYQGNDIVLNEEKRIVLSPEEFPSLHQYHGHTLMTTDGTTLLGADNKAGIAEIMTAMEYLIAHPEIPHGPIRVAFTPDEEIGRGPHKFDVKKFGAAFAYTIDGGPLGELQFESFNAAAAKITVNGSNVHPGTAKGKMVHASKIAMEFHQALPEEQAPEFTAGHEGFYHLLSFAGDVEEAKLYYIIRDHNRDKFQEKKHYIQTRIAKLQQKYGTDRIQLEMKDQYYNMAEKIRPVQHIVDIAERSMKNIGIDPIIQPIRGGTDGSQLSFMGLPTPNIFTGGENFHGKYEYISVDNMEKATKTIIKIAENFTKQR</sequence>
<comment type="similarity">
    <text evidence="2 9">Belongs to the peptidase M20B family.</text>
</comment>
<keyword evidence="6 9" id="KW-0378">Hydrolase</keyword>
<comment type="subcellular location">
    <subcellularLocation>
        <location evidence="9">Cytoplasm</location>
    </subcellularLocation>
</comment>
<dbReference type="SUPFAM" id="SSF55031">
    <property type="entry name" value="Bacterial exopeptidase dimerisation domain"/>
    <property type="match status" value="1"/>
</dbReference>
<dbReference type="HAMAP" id="MF_00550">
    <property type="entry name" value="Aminopeptidase_M20"/>
    <property type="match status" value="1"/>
</dbReference>
<feature type="binding site" evidence="9">
    <location>
        <position position="142"/>
    </location>
    <ligand>
        <name>Zn(2+)</name>
        <dbReference type="ChEBI" id="CHEBI:29105"/>
        <label>2</label>
    </ligand>
</feature>
<keyword evidence="3 9" id="KW-0031">Aminopeptidase</keyword>
<dbReference type="RefSeq" id="WP_244741645.1">
    <property type="nucleotide sequence ID" value="NZ_CP095071.1"/>
</dbReference>
<evidence type="ECO:0000256" key="8">
    <source>
        <dbReference type="ARBA" id="ARBA00023049"/>
    </source>
</evidence>
<keyword evidence="12" id="KW-1185">Reference proteome</keyword>
<dbReference type="InterPro" id="IPR036264">
    <property type="entry name" value="Bact_exopeptidase_dim_dom"/>
</dbReference>
<dbReference type="Pfam" id="PF07687">
    <property type="entry name" value="M20_dimer"/>
    <property type="match status" value="1"/>
</dbReference>
<accession>A0ABY4GLA2</accession>
<proteinExistence type="inferred from homology"/>
<evidence type="ECO:0000256" key="9">
    <source>
        <dbReference type="HAMAP-Rule" id="MF_00550"/>
    </source>
</evidence>
<dbReference type="PROSITE" id="PS00759">
    <property type="entry name" value="ARGE_DAPE_CPG2_2"/>
    <property type="match status" value="1"/>
</dbReference>
<dbReference type="PANTHER" id="PTHR42994">
    <property type="entry name" value="PEPTIDASE T"/>
    <property type="match status" value="1"/>
</dbReference>
<feature type="binding site" evidence="9">
    <location>
        <position position="199"/>
    </location>
    <ligand>
        <name>Zn(2+)</name>
        <dbReference type="ChEBI" id="CHEBI:29105"/>
        <label>1</label>
    </ligand>
</feature>
<gene>
    <name evidence="9 11" type="primary">pepT</name>
    <name evidence="11" type="ORF">MUN87_16020</name>
</gene>
<dbReference type="Proteomes" id="UP000831537">
    <property type="component" value="Chromosome"/>
</dbReference>
<dbReference type="NCBIfam" id="NF003976">
    <property type="entry name" value="PRK05469.1"/>
    <property type="match status" value="1"/>
</dbReference>
<comment type="catalytic activity">
    <reaction evidence="1 9">
        <text>Release of the N-terminal residue from a tripeptide.</text>
        <dbReference type="EC" id="3.4.11.4"/>
    </reaction>
</comment>
<evidence type="ECO:0000259" key="10">
    <source>
        <dbReference type="Pfam" id="PF07687"/>
    </source>
</evidence>
<dbReference type="EMBL" id="CP095071">
    <property type="protein sequence ID" value="UOQ84202.1"/>
    <property type="molecule type" value="Genomic_DNA"/>
</dbReference>
<feature type="active site" description="Proton acceptor" evidence="9">
    <location>
        <position position="176"/>
    </location>
</feature>
<keyword evidence="4 9" id="KW-0645">Protease</keyword>
<evidence type="ECO:0000256" key="2">
    <source>
        <dbReference type="ARBA" id="ARBA00009692"/>
    </source>
</evidence>
<evidence type="ECO:0000256" key="7">
    <source>
        <dbReference type="ARBA" id="ARBA00022833"/>
    </source>
</evidence>
<protein>
    <recommendedName>
        <fullName evidence="9">Peptidase T</fullName>
        <ecNumber evidence="9">3.4.11.4</ecNumber>
    </recommendedName>
    <alternativeName>
        <fullName evidence="9">Aminotripeptidase</fullName>
        <shortName evidence="9">Tripeptidase</shortName>
    </alternativeName>
    <alternativeName>
        <fullName evidence="9">Tripeptide aminopeptidase</fullName>
    </alternativeName>
</protein>
<keyword evidence="8 9" id="KW-0482">Metalloprotease</keyword>
<comment type="function">
    <text evidence="9">Cleaves the N-terminal amino acid of tripeptides.</text>
</comment>
<keyword evidence="5 9" id="KW-0479">Metal-binding</keyword>
<dbReference type="Pfam" id="PF01546">
    <property type="entry name" value="Peptidase_M20"/>
    <property type="match status" value="1"/>
</dbReference>
<dbReference type="InterPro" id="IPR002933">
    <property type="entry name" value="Peptidase_M20"/>
</dbReference>
<feature type="active site" evidence="9">
    <location>
        <position position="81"/>
    </location>
</feature>
<name>A0ABY4GLA2_9BACI</name>
<dbReference type="InterPro" id="IPR010161">
    <property type="entry name" value="Peptidase_M20B"/>
</dbReference>
<dbReference type="NCBIfam" id="TIGR01882">
    <property type="entry name" value="peptidase-T"/>
    <property type="match status" value="1"/>
</dbReference>
<dbReference type="GO" id="GO:0045148">
    <property type="term" value="F:tripeptide aminopeptidase activity"/>
    <property type="evidence" value="ECO:0007669"/>
    <property type="project" value="UniProtKB-EC"/>
</dbReference>
<comment type="cofactor">
    <cofactor evidence="9">
        <name>Zn(2+)</name>
        <dbReference type="ChEBI" id="CHEBI:29105"/>
    </cofactor>
    <text evidence="9">Binds 2 Zn(2+) ions per subunit.</text>
</comment>
<evidence type="ECO:0000256" key="5">
    <source>
        <dbReference type="ARBA" id="ARBA00022723"/>
    </source>
</evidence>
<dbReference type="InterPro" id="IPR001261">
    <property type="entry name" value="ArgE/DapE_CS"/>
</dbReference>
<evidence type="ECO:0000256" key="1">
    <source>
        <dbReference type="ARBA" id="ARBA00000870"/>
    </source>
</evidence>
<dbReference type="SUPFAM" id="SSF53187">
    <property type="entry name" value="Zn-dependent exopeptidases"/>
    <property type="match status" value="1"/>
</dbReference>
<dbReference type="EC" id="3.4.11.4" evidence="9"/>
<dbReference type="PROSITE" id="PS00758">
    <property type="entry name" value="ARGE_DAPE_CPG2_1"/>
    <property type="match status" value="1"/>
</dbReference>
<feature type="binding site" evidence="9">
    <location>
        <position position="381"/>
    </location>
    <ligand>
        <name>Zn(2+)</name>
        <dbReference type="ChEBI" id="CHEBI:29105"/>
        <label>2</label>
    </ligand>
</feature>
<evidence type="ECO:0000313" key="12">
    <source>
        <dbReference type="Proteomes" id="UP000831537"/>
    </source>
</evidence>
<feature type="domain" description="Peptidase M20 dimerisation" evidence="10">
    <location>
        <begin position="209"/>
        <end position="307"/>
    </location>
</feature>
<evidence type="ECO:0000256" key="4">
    <source>
        <dbReference type="ARBA" id="ARBA00022670"/>
    </source>
</evidence>
<feature type="binding site" evidence="9">
    <location>
        <position position="177"/>
    </location>
    <ligand>
        <name>Zn(2+)</name>
        <dbReference type="ChEBI" id="CHEBI:29105"/>
        <label>2</label>
    </ligand>
</feature>
<dbReference type="Gene3D" id="3.30.70.360">
    <property type="match status" value="1"/>
</dbReference>
<dbReference type="Gene3D" id="3.40.630.10">
    <property type="entry name" value="Zn peptidases"/>
    <property type="match status" value="1"/>
</dbReference>
<evidence type="ECO:0000256" key="3">
    <source>
        <dbReference type="ARBA" id="ARBA00022438"/>
    </source>
</evidence>
<feature type="binding site" evidence="9">
    <location>
        <position position="142"/>
    </location>
    <ligand>
        <name>Zn(2+)</name>
        <dbReference type="ChEBI" id="CHEBI:29105"/>
        <label>1</label>
    </ligand>
</feature>
<keyword evidence="7 9" id="KW-0862">Zinc</keyword>
<organism evidence="11 12">
    <name type="scientific">Gracilibacillus salinarum</name>
    <dbReference type="NCBI Taxonomy" id="2932255"/>
    <lineage>
        <taxon>Bacteria</taxon>
        <taxon>Bacillati</taxon>
        <taxon>Bacillota</taxon>
        <taxon>Bacilli</taxon>
        <taxon>Bacillales</taxon>
        <taxon>Bacillaceae</taxon>
        <taxon>Gracilibacillus</taxon>
    </lineage>
</organism>
<dbReference type="CDD" id="cd03892">
    <property type="entry name" value="M20_peptT"/>
    <property type="match status" value="1"/>
</dbReference>
<dbReference type="PIRSF" id="PIRSF037215">
    <property type="entry name" value="Peptidase_M20B"/>
    <property type="match status" value="1"/>
</dbReference>
<feature type="binding site" evidence="9">
    <location>
        <position position="79"/>
    </location>
    <ligand>
        <name>Zn(2+)</name>
        <dbReference type="ChEBI" id="CHEBI:29105"/>
        <label>1</label>
    </ligand>
</feature>